<dbReference type="Gene3D" id="1.10.238.20">
    <property type="entry name" value="Pheromone/general odorant binding protein domain"/>
    <property type="match status" value="1"/>
</dbReference>
<dbReference type="CDD" id="cd23992">
    <property type="entry name" value="PBP_GOBP"/>
    <property type="match status" value="1"/>
</dbReference>
<organism evidence="2">
    <name type="scientific">Galeruca daurica</name>
    <dbReference type="NCBI Taxonomy" id="1651263"/>
    <lineage>
        <taxon>Eukaryota</taxon>
        <taxon>Metazoa</taxon>
        <taxon>Ecdysozoa</taxon>
        <taxon>Arthropoda</taxon>
        <taxon>Hexapoda</taxon>
        <taxon>Insecta</taxon>
        <taxon>Pterygota</taxon>
        <taxon>Neoptera</taxon>
        <taxon>Endopterygota</taxon>
        <taxon>Coleoptera</taxon>
        <taxon>Polyphaga</taxon>
        <taxon>Cucujiformia</taxon>
        <taxon>Chrysomeloidea</taxon>
        <taxon>Chrysomelidae</taxon>
        <taxon>Galerucinae</taxon>
        <taxon>Galerucites</taxon>
        <taxon>Galeruca</taxon>
    </lineage>
</organism>
<dbReference type="InterPro" id="IPR006170">
    <property type="entry name" value="PBP/GOBP"/>
</dbReference>
<dbReference type="Pfam" id="PF01395">
    <property type="entry name" value="PBP_GOBP"/>
    <property type="match status" value="1"/>
</dbReference>
<dbReference type="SUPFAM" id="SSF47565">
    <property type="entry name" value="Insect pheromone/odorant-binding proteins"/>
    <property type="match status" value="1"/>
</dbReference>
<dbReference type="GO" id="GO:0005549">
    <property type="term" value="F:odorant binding"/>
    <property type="evidence" value="ECO:0007669"/>
    <property type="project" value="InterPro"/>
</dbReference>
<dbReference type="AlphaFoldDB" id="A0A1U9W4Y7"/>
<gene>
    <name evidence="2" type="primary">OBP4</name>
</gene>
<evidence type="ECO:0000313" key="2">
    <source>
        <dbReference type="EMBL" id="AQY18968.1"/>
    </source>
</evidence>
<accession>A0A1U9W4Y7</accession>
<evidence type="ECO:0000256" key="1">
    <source>
        <dbReference type="SAM" id="SignalP"/>
    </source>
</evidence>
<reference evidence="2" key="1">
    <citation type="submission" date="2016-09" db="EMBL/GenBank/DDBJ databases">
        <title>Identification and Expression Profile Analysis of Odorant-binding Proteins Genes in Galeruca daurica.</title>
        <authorList>
            <person name="Li L."/>
            <person name="Pang B."/>
        </authorList>
    </citation>
    <scope>NUCLEOTIDE SEQUENCE</scope>
</reference>
<protein>
    <submittedName>
        <fullName evidence="2">Odorant-binding protein</fullName>
    </submittedName>
</protein>
<dbReference type="InterPro" id="IPR036728">
    <property type="entry name" value="PBP_GOBP_sf"/>
</dbReference>
<feature type="chain" id="PRO_5013341596" evidence="1">
    <location>
        <begin position="23"/>
        <end position="119"/>
    </location>
</feature>
<name>A0A1U9W4Y7_9CUCU</name>
<keyword evidence="1" id="KW-0732">Signal</keyword>
<dbReference type="EMBL" id="KX900456">
    <property type="protein sequence ID" value="AQY18968.1"/>
    <property type="molecule type" value="mRNA"/>
</dbReference>
<feature type="signal peptide" evidence="1">
    <location>
        <begin position="1"/>
        <end position="22"/>
    </location>
</feature>
<proteinExistence type="evidence at transcript level"/>
<sequence length="119" mass="13538">MIQDYFLFSLLVIASVILDGNCAPSDNSNVTVKDFCIKETGISLQKVKQMEDESIDELDEDCYCYLHCIFISLKLIDDKGKLDVAKTLEEFPDFNEECLKKVPQIMECTDMAAFDDCET</sequence>